<dbReference type="InterPro" id="IPR037120">
    <property type="entry name" value="Haem_peroxidase_sf_animal"/>
</dbReference>
<dbReference type="PANTHER" id="PTHR11475">
    <property type="entry name" value="OXIDASE/PEROXIDASE"/>
    <property type="match status" value="1"/>
</dbReference>
<keyword evidence="6" id="KW-0479">Metal-binding</keyword>
<dbReference type="Pfam" id="PF13855">
    <property type="entry name" value="LRR_8"/>
    <property type="match status" value="2"/>
</dbReference>
<dbReference type="InterPro" id="IPR013098">
    <property type="entry name" value="Ig_I-set"/>
</dbReference>
<evidence type="ECO:0000256" key="19">
    <source>
        <dbReference type="SAM" id="SignalP"/>
    </source>
</evidence>
<keyword evidence="12" id="KW-1015">Disulfide bond</keyword>
<dbReference type="InterPro" id="IPR032675">
    <property type="entry name" value="LRR_dom_sf"/>
</dbReference>
<dbReference type="SMART" id="SM00409">
    <property type="entry name" value="IG"/>
    <property type="match status" value="2"/>
</dbReference>
<dbReference type="InterPro" id="IPR000483">
    <property type="entry name" value="Cys-rich_flank_reg_C"/>
</dbReference>
<dbReference type="SUPFAM" id="SSF48113">
    <property type="entry name" value="Heme-dependent peroxidases"/>
    <property type="match status" value="1"/>
</dbReference>
<dbReference type="InterPro" id="IPR019791">
    <property type="entry name" value="Haem_peroxidase_animal"/>
</dbReference>
<comment type="catalytic activity">
    <reaction evidence="14">
        <text>bromide + H2O2 = hypobromite + H2O</text>
        <dbReference type="Rhea" id="RHEA:66016"/>
        <dbReference type="ChEBI" id="CHEBI:15377"/>
        <dbReference type="ChEBI" id="CHEBI:15858"/>
        <dbReference type="ChEBI" id="CHEBI:16240"/>
        <dbReference type="ChEBI" id="CHEBI:29250"/>
    </reaction>
    <physiologicalReaction direction="left-to-right" evidence="14">
        <dbReference type="Rhea" id="RHEA:66017"/>
    </physiologicalReaction>
</comment>
<comment type="catalytic activity">
    <reaction evidence="18">
        <text>hypobromite + L-tyrosyl-[protein] + H(+) = 3-bromo-L-tyrosyl-[protein] + H2O</text>
        <dbReference type="Rhea" id="RHEA:69356"/>
        <dbReference type="Rhea" id="RHEA-COMP:10136"/>
        <dbReference type="Rhea" id="RHEA-COMP:17686"/>
        <dbReference type="ChEBI" id="CHEBI:15377"/>
        <dbReference type="ChEBI" id="CHEBI:15378"/>
        <dbReference type="ChEBI" id="CHEBI:29250"/>
        <dbReference type="ChEBI" id="CHEBI:46858"/>
        <dbReference type="ChEBI" id="CHEBI:183512"/>
    </reaction>
    <physiologicalReaction direction="left-to-right" evidence="18">
        <dbReference type="Rhea" id="RHEA:69357"/>
    </physiologicalReaction>
</comment>
<dbReference type="Gene3D" id="2.60.40.10">
    <property type="entry name" value="Immunoglobulins"/>
    <property type="match status" value="2"/>
</dbReference>
<evidence type="ECO:0000256" key="8">
    <source>
        <dbReference type="ARBA" id="ARBA00022737"/>
    </source>
</evidence>
<dbReference type="PRINTS" id="PR00457">
    <property type="entry name" value="ANPEROXIDASE"/>
</dbReference>
<dbReference type="InterPro" id="IPR000372">
    <property type="entry name" value="LRRNT"/>
</dbReference>
<evidence type="ECO:0000256" key="7">
    <source>
        <dbReference type="ARBA" id="ARBA00022729"/>
    </source>
</evidence>
<keyword evidence="22" id="KW-1185">Reference proteome</keyword>
<dbReference type="InterPro" id="IPR001611">
    <property type="entry name" value="Leu-rich_rpt"/>
</dbReference>
<organism evidence="21 22">
    <name type="scientific">Necator americanus</name>
    <name type="common">Human hookworm</name>
    <dbReference type="NCBI Taxonomy" id="51031"/>
    <lineage>
        <taxon>Eukaryota</taxon>
        <taxon>Metazoa</taxon>
        <taxon>Ecdysozoa</taxon>
        <taxon>Nematoda</taxon>
        <taxon>Chromadorea</taxon>
        <taxon>Rhabditida</taxon>
        <taxon>Rhabditina</taxon>
        <taxon>Rhabditomorpha</taxon>
        <taxon>Strongyloidea</taxon>
        <taxon>Ancylostomatidae</taxon>
        <taxon>Bunostominae</taxon>
        <taxon>Necator</taxon>
    </lineage>
</organism>
<gene>
    <name evidence="21" type="primary">Necator_chrV.g20916</name>
    <name evidence="21" type="ORF">RB195_016123</name>
</gene>
<evidence type="ECO:0000256" key="1">
    <source>
        <dbReference type="ARBA" id="ARBA00004613"/>
    </source>
</evidence>
<reference evidence="21 22" key="1">
    <citation type="submission" date="2023-08" db="EMBL/GenBank/DDBJ databases">
        <title>A Necator americanus chromosomal reference genome.</title>
        <authorList>
            <person name="Ilik V."/>
            <person name="Petrzelkova K.J."/>
            <person name="Pardy F."/>
            <person name="Fuh T."/>
            <person name="Niatou-Singa F.S."/>
            <person name="Gouil Q."/>
            <person name="Baker L."/>
            <person name="Ritchie M.E."/>
            <person name="Jex A.R."/>
            <person name="Gazzola D."/>
            <person name="Li H."/>
            <person name="Toshio Fujiwara R."/>
            <person name="Zhan B."/>
            <person name="Aroian R.V."/>
            <person name="Pafco B."/>
            <person name="Schwarz E.M."/>
        </authorList>
    </citation>
    <scope>NUCLEOTIDE SEQUENCE [LARGE SCALE GENOMIC DNA]</scope>
    <source>
        <strain evidence="21 22">Aroian</strain>
        <tissue evidence="21">Whole animal</tissue>
    </source>
</reference>
<dbReference type="Pfam" id="PF03098">
    <property type="entry name" value="An_peroxidase"/>
    <property type="match status" value="1"/>
</dbReference>
<keyword evidence="8" id="KW-0677">Repeat</keyword>
<dbReference type="SMART" id="SM00082">
    <property type="entry name" value="LRRCT"/>
    <property type="match status" value="1"/>
</dbReference>
<dbReference type="CDD" id="cd09826">
    <property type="entry name" value="peroxidasin_like"/>
    <property type="match status" value="1"/>
</dbReference>
<dbReference type="Pfam" id="PF07679">
    <property type="entry name" value="I-set"/>
    <property type="match status" value="2"/>
</dbReference>
<comment type="catalytic activity">
    <reaction evidence="17">
        <text>L-tyrosyl-[protein] + bromide + H2O2 + H(+) = 3-bromo-L-tyrosyl-[protein] + 2 H2O</text>
        <dbReference type="Rhea" id="RHEA:69360"/>
        <dbReference type="Rhea" id="RHEA-COMP:10136"/>
        <dbReference type="Rhea" id="RHEA-COMP:17686"/>
        <dbReference type="ChEBI" id="CHEBI:15377"/>
        <dbReference type="ChEBI" id="CHEBI:15378"/>
        <dbReference type="ChEBI" id="CHEBI:15858"/>
        <dbReference type="ChEBI" id="CHEBI:16240"/>
        <dbReference type="ChEBI" id="CHEBI:46858"/>
        <dbReference type="ChEBI" id="CHEBI:183512"/>
    </reaction>
    <physiologicalReaction direction="left-to-right" evidence="17">
        <dbReference type="Rhea" id="RHEA:69361"/>
    </physiologicalReaction>
</comment>
<dbReference type="InterPro" id="IPR003598">
    <property type="entry name" value="Ig_sub2"/>
</dbReference>
<comment type="catalytic activity">
    <reaction evidence="15">
        <text>L-lysyl-[collagen] + L-methionyl-[collagen] + H2O2 = [collagen]-L-lysyl-N-S-L-methionyl-[collagen] + 2 H2O + H(+)</text>
        <dbReference type="Rhea" id="RHEA:66020"/>
        <dbReference type="Rhea" id="RHEA-COMP:12751"/>
        <dbReference type="Rhea" id="RHEA-COMP:16949"/>
        <dbReference type="Rhea" id="RHEA-COMP:16951"/>
        <dbReference type="ChEBI" id="CHEBI:15377"/>
        <dbReference type="ChEBI" id="CHEBI:15378"/>
        <dbReference type="ChEBI" id="CHEBI:16044"/>
        <dbReference type="ChEBI" id="CHEBI:16240"/>
        <dbReference type="ChEBI" id="CHEBI:29969"/>
        <dbReference type="ChEBI" id="CHEBI:166867"/>
    </reaction>
    <physiologicalReaction direction="left-to-right" evidence="15">
        <dbReference type="Rhea" id="RHEA:66021"/>
    </physiologicalReaction>
</comment>
<dbReference type="InterPro" id="IPR003599">
    <property type="entry name" value="Ig_sub"/>
</dbReference>
<comment type="catalytic activity">
    <reaction evidence="16">
        <text>L-lysyl-[collagen] + L-methionyl-[collagen] + hypobromite = [collagen]-L-lysyl-N-S-L-methionyl-[collagen] + bromide + H2O + H(+)</text>
        <dbReference type="Rhea" id="RHEA:66024"/>
        <dbReference type="Rhea" id="RHEA-COMP:12751"/>
        <dbReference type="Rhea" id="RHEA-COMP:16949"/>
        <dbReference type="Rhea" id="RHEA-COMP:16951"/>
        <dbReference type="ChEBI" id="CHEBI:15377"/>
        <dbReference type="ChEBI" id="CHEBI:15378"/>
        <dbReference type="ChEBI" id="CHEBI:15858"/>
        <dbReference type="ChEBI" id="CHEBI:16044"/>
        <dbReference type="ChEBI" id="CHEBI:29250"/>
        <dbReference type="ChEBI" id="CHEBI:29969"/>
        <dbReference type="ChEBI" id="CHEBI:166867"/>
    </reaction>
    <physiologicalReaction direction="left-to-right" evidence="16">
        <dbReference type="Rhea" id="RHEA:66025"/>
    </physiologicalReaction>
</comment>
<dbReference type="SUPFAM" id="SSF52058">
    <property type="entry name" value="L domain-like"/>
    <property type="match status" value="1"/>
</dbReference>
<dbReference type="SUPFAM" id="SSF48726">
    <property type="entry name" value="Immunoglobulin"/>
    <property type="match status" value="2"/>
</dbReference>
<evidence type="ECO:0000256" key="9">
    <source>
        <dbReference type="ARBA" id="ARBA00022837"/>
    </source>
</evidence>
<evidence type="ECO:0000256" key="14">
    <source>
        <dbReference type="ARBA" id="ARBA00047544"/>
    </source>
</evidence>
<dbReference type="Pfam" id="PF01462">
    <property type="entry name" value="LRRNT"/>
    <property type="match status" value="1"/>
</dbReference>
<name>A0ABR1E834_NECAM</name>
<dbReference type="Gene3D" id="3.80.10.10">
    <property type="entry name" value="Ribonuclease Inhibitor"/>
    <property type="match status" value="2"/>
</dbReference>
<protein>
    <recommendedName>
        <fullName evidence="20">Ig-like domain-containing protein</fullName>
    </recommendedName>
</protein>
<keyword evidence="9" id="KW-0106">Calcium</keyword>
<evidence type="ECO:0000256" key="13">
    <source>
        <dbReference type="ARBA" id="ARBA00023180"/>
    </source>
</evidence>
<dbReference type="SMART" id="SM00013">
    <property type="entry name" value="LRRNT"/>
    <property type="match status" value="1"/>
</dbReference>
<evidence type="ECO:0000256" key="2">
    <source>
        <dbReference type="ARBA" id="ARBA00022525"/>
    </source>
</evidence>
<evidence type="ECO:0000256" key="16">
    <source>
        <dbReference type="ARBA" id="ARBA00048396"/>
    </source>
</evidence>
<evidence type="ECO:0000256" key="5">
    <source>
        <dbReference type="ARBA" id="ARBA00022617"/>
    </source>
</evidence>
<evidence type="ECO:0000259" key="20">
    <source>
        <dbReference type="PROSITE" id="PS50835"/>
    </source>
</evidence>
<accession>A0ABR1E834</accession>
<keyword evidence="4" id="KW-0433">Leucine-rich repeat</keyword>
<comment type="caution">
    <text evidence="21">The sequence shown here is derived from an EMBL/GenBank/DDBJ whole genome shotgun (WGS) entry which is preliminary data.</text>
</comment>
<dbReference type="SMART" id="SM00408">
    <property type="entry name" value="IGc2"/>
    <property type="match status" value="2"/>
</dbReference>
<dbReference type="InterPro" id="IPR036179">
    <property type="entry name" value="Ig-like_dom_sf"/>
</dbReference>
<comment type="subcellular location">
    <subcellularLocation>
        <location evidence="1">Secreted</location>
    </subcellularLocation>
</comment>
<evidence type="ECO:0000313" key="21">
    <source>
        <dbReference type="EMBL" id="KAK6758708.1"/>
    </source>
</evidence>
<feature type="domain" description="Ig-like" evidence="20">
    <location>
        <begin position="335"/>
        <end position="421"/>
    </location>
</feature>
<evidence type="ECO:0000256" key="6">
    <source>
        <dbReference type="ARBA" id="ARBA00022723"/>
    </source>
</evidence>
<dbReference type="PROSITE" id="PS50835">
    <property type="entry name" value="IG_LIKE"/>
    <property type="match status" value="2"/>
</dbReference>
<dbReference type="Proteomes" id="UP001303046">
    <property type="component" value="Unassembled WGS sequence"/>
</dbReference>
<evidence type="ECO:0000256" key="18">
    <source>
        <dbReference type="ARBA" id="ARBA00049501"/>
    </source>
</evidence>
<evidence type="ECO:0000256" key="10">
    <source>
        <dbReference type="ARBA" id="ARBA00023002"/>
    </source>
</evidence>
<evidence type="ECO:0000256" key="11">
    <source>
        <dbReference type="ARBA" id="ARBA00023004"/>
    </source>
</evidence>
<keyword evidence="3" id="KW-0575">Peroxidase</keyword>
<sequence>MIDNHSSGRFPGTEKASGRRLRNCDRGIGMLLFLLLGFLTSDVIACPSQCNCSEVTIDCSSRGLVSFPNDLPTSTITLNLRGNNIGRISVDDVKGLQHLETLIVSENKIRTIDENFLDFLPLLRRVSFARNKLRVIPSLAAQPSRLVSLDLRHNEISTIDVQAFSYLPQLIQLDLAHNKLQSLPQMVFTKNSRIATLKLHRNPWNCDCRIVGLSKFIVGKYKPNEEAKCFNPPKLRGVSLHKITGKEVSCATPTVFEKEFHHLLDCPSLGGGEVHWLYNNVDLDFSSADSYQLKDNGSLIIPKSSSAHGFTCTADYGVIPQRTLRQTRVFSGHGPQFTFKPRDSSYREGTSVKLHCEVIGEPKPTITWYYKRQPIINSRKYELTNANSILKIYPFLEGDVGSYTCMASNIHGQIQHTARLHLVSSIPPNIYDGPSPQTVRLGQQVTFTCRARGVPRPEITWFFEGSIIPHIKGRFMVSDDGNELTINRVTRQDEGVYSCMAGNSVGAMMADAKLIVEGDFGRTVDTFIDDATLQNIAFQARENVNRAVNNTRTILTQDRVSDPEDLKKLFRFSIPTQAVELSKARDIYEESVRLVQEHIQKGLRLPVDKLAPNVSYEAVLAPSHVQTLMELSGCQTGQFKTACTDMCFHSKYRSYDGQCNNFDHPMWGVSQMPLLRLLPPIYENGFSTPVGWEKGRLYYGYPKPNPRDVSRLLVATESITPHSYLSAMVMQWGQFVDHDITHTPMALSRQSYASGAICNKTCENLDPCFNIPLSPSDPKLHTGVHIKYPCIEFERSGAVCGSGETSLIFQRVTYRDQMNIITSYLDGSAVYGSTEIQSLELRDLFGDHGLLRFDIVSTGQKPYLPFERDSDMDCKRNFSQENPIRCFLAGDLRANEQLGLTAMHTLFLREHNRIAAKLLEINVNWDGETIYQETRKIVGAIIQHITYNEWLPTVLGKTGYNEMIGDYTGYNPHVNPSIANAFATAAFRFGHTLINPTLFRLDKDFNTIKDGHIPLHKAFFAPERLLSEGGIDPLLRGLFASPLKLPKSNQMLNMELTEKLFHHFHEVALDLAVMNIQRGRDHGLPGYIEYRRFCNMSVPETWDDLAADIPDSSVRAKLRGLYGHPANIDLWVGGVAEQRLPDALMGPTFACIIGDQFRRLREGDRFWYENEGVFTKLQLQQIKKVSLARLFCDNGDSIDRVQPNVFFYPGNSTRHYGKCENIPEINLNMWMNCCDSSCTTLPPPSRKRRAHHHCDVNGEQRMDGEHWEPTDEKCTTCKCEHGQVWCSVREKCHN</sequence>
<keyword evidence="10" id="KW-0560">Oxidoreductase</keyword>
<dbReference type="InterPro" id="IPR007110">
    <property type="entry name" value="Ig-like_dom"/>
</dbReference>
<dbReference type="Gene3D" id="1.10.640.10">
    <property type="entry name" value="Haem peroxidase domain superfamily, animal type"/>
    <property type="match status" value="1"/>
</dbReference>
<evidence type="ECO:0000256" key="15">
    <source>
        <dbReference type="ARBA" id="ARBA00047610"/>
    </source>
</evidence>
<dbReference type="EMBL" id="JAVFWL010000005">
    <property type="protein sequence ID" value="KAK6758708.1"/>
    <property type="molecule type" value="Genomic_DNA"/>
</dbReference>
<evidence type="ECO:0000313" key="22">
    <source>
        <dbReference type="Proteomes" id="UP001303046"/>
    </source>
</evidence>
<evidence type="ECO:0000256" key="12">
    <source>
        <dbReference type="ARBA" id="ARBA00023157"/>
    </source>
</evidence>
<dbReference type="InterPro" id="IPR013783">
    <property type="entry name" value="Ig-like_fold"/>
</dbReference>
<keyword evidence="13" id="KW-0325">Glycoprotein</keyword>
<keyword evidence="7 19" id="KW-0732">Signal</keyword>
<dbReference type="PROSITE" id="PS50292">
    <property type="entry name" value="PEROXIDASE_3"/>
    <property type="match status" value="1"/>
</dbReference>
<dbReference type="PROSITE" id="PS51450">
    <property type="entry name" value="LRR"/>
    <property type="match status" value="2"/>
</dbReference>
<feature type="chain" id="PRO_5047324629" description="Ig-like domain-containing protein" evidence="19">
    <location>
        <begin position="46"/>
        <end position="1294"/>
    </location>
</feature>
<evidence type="ECO:0000256" key="4">
    <source>
        <dbReference type="ARBA" id="ARBA00022614"/>
    </source>
</evidence>
<dbReference type="InterPro" id="IPR034824">
    <property type="entry name" value="Peroxidasin_peroxidase"/>
</dbReference>
<evidence type="ECO:0000256" key="17">
    <source>
        <dbReference type="ARBA" id="ARBA00048887"/>
    </source>
</evidence>
<dbReference type="SMART" id="SM00369">
    <property type="entry name" value="LRR_TYP"/>
    <property type="match status" value="4"/>
</dbReference>
<evidence type="ECO:0000256" key="3">
    <source>
        <dbReference type="ARBA" id="ARBA00022559"/>
    </source>
</evidence>
<keyword evidence="5" id="KW-0349">Heme</keyword>
<proteinExistence type="predicted"/>
<keyword evidence="2" id="KW-0964">Secreted</keyword>
<dbReference type="PANTHER" id="PTHR11475:SF58">
    <property type="entry name" value="PEROXIDASIN"/>
    <property type="match status" value="1"/>
</dbReference>
<feature type="domain" description="Ig-like" evidence="20">
    <location>
        <begin position="428"/>
        <end position="515"/>
    </location>
</feature>
<feature type="signal peptide" evidence="19">
    <location>
        <begin position="1"/>
        <end position="45"/>
    </location>
</feature>
<keyword evidence="11" id="KW-0408">Iron</keyword>
<dbReference type="InterPro" id="IPR003591">
    <property type="entry name" value="Leu-rich_rpt_typical-subtyp"/>
</dbReference>
<dbReference type="InterPro" id="IPR010255">
    <property type="entry name" value="Haem_peroxidase_sf"/>
</dbReference>